<protein>
    <submittedName>
        <fullName evidence="4">TerD family protein</fullName>
    </submittedName>
</protein>
<dbReference type="PANTHER" id="PTHR32097:SF4">
    <property type="entry name" value="GENERAL STRESS PROTEIN 16U"/>
    <property type="match status" value="1"/>
</dbReference>
<dbReference type="Pfam" id="PF02342">
    <property type="entry name" value="TerD"/>
    <property type="match status" value="1"/>
</dbReference>
<evidence type="ECO:0000313" key="5">
    <source>
        <dbReference type="Proteomes" id="UP000460221"/>
    </source>
</evidence>
<evidence type="ECO:0000256" key="1">
    <source>
        <dbReference type="ARBA" id="ARBA00008775"/>
    </source>
</evidence>
<dbReference type="InterPro" id="IPR003325">
    <property type="entry name" value="TerD"/>
</dbReference>
<name>A0A7K1FSK9_9ACTN</name>
<feature type="compositionally biased region" description="Pro residues" evidence="2">
    <location>
        <begin position="184"/>
        <end position="193"/>
    </location>
</feature>
<keyword evidence="5" id="KW-1185">Reference proteome</keyword>
<organism evidence="4 5">
    <name type="scientific">Nakamurella alba</name>
    <dbReference type="NCBI Taxonomy" id="2665158"/>
    <lineage>
        <taxon>Bacteria</taxon>
        <taxon>Bacillati</taxon>
        <taxon>Actinomycetota</taxon>
        <taxon>Actinomycetes</taxon>
        <taxon>Nakamurellales</taxon>
        <taxon>Nakamurellaceae</taxon>
        <taxon>Nakamurella</taxon>
    </lineage>
</organism>
<dbReference type="CDD" id="cd06974">
    <property type="entry name" value="TerD_like"/>
    <property type="match status" value="1"/>
</dbReference>
<dbReference type="InterPro" id="IPR051324">
    <property type="entry name" value="Stress/Tellurium_Resist"/>
</dbReference>
<dbReference type="Gene3D" id="2.60.60.30">
    <property type="entry name" value="sav2460 like domains"/>
    <property type="match status" value="1"/>
</dbReference>
<sequence length="641" mass="68826">MSPIDLDVVGLLLGTDHRVRSDADLVFYNQGSSADGAVVHAAKSLGDTNGTDDLVIDLDVLQEDVDCVAVAASIDSGSFGDLSSSRLSIVDTDGAVLYSYEMTGLTTERALLLAEIYRRSGAWKIRAVGQGWESGLAGLATDFGINIDEAPDSDGSDGEPVDADIEVTEEPGEPEGVPAAQESVPPPQVVPAPPRRVQVKAKPAKKILPPHSVLGLDPSWQSSRLFSIAGIGGADEQEKRATSALMWTLGAIKPLARSLTARAGAPVGATETFLEVPFTIGDRKVIPDAAIRIARGQKSWTALVEVKTGAGVLRREQLEAYLQVANRKGFDAVITISNDVATDAGTHPVDIPAKVTKKVQLIHISWSEIMHELRMLLSHHSFPDQMQVWVAAELLRYLEHPRSGALAFHDMGPGWVEVRDEVVAGTLTPADKKAGQVMDSWFKLTRQLGLGLTARLGVPVKQVLPRSHVSDILLRRGENLEQLATDGVLSATYKVPGAAGPIHLVADLRTNTVRTSVDVAAPQEGTPARRVGWLTKQLKEAPDKAVVESHFTPRPDVCREKLSTVRENSSVLLPEKDLEPHHFKVVVSAPLGSKRSGAKGSFTESVSSALDDFYIAVVETVRPWVPPAPQLDPEDDLPLAE</sequence>
<dbReference type="AlphaFoldDB" id="A0A7K1FSK9"/>
<dbReference type="RefSeq" id="WP_322098197.1">
    <property type="nucleotide sequence ID" value="NZ_WLYK01000008.1"/>
</dbReference>
<evidence type="ECO:0000256" key="2">
    <source>
        <dbReference type="SAM" id="MobiDB-lite"/>
    </source>
</evidence>
<feature type="region of interest" description="Disordered" evidence="2">
    <location>
        <begin position="169"/>
        <end position="193"/>
    </location>
</feature>
<evidence type="ECO:0000259" key="3">
    <source>
        <dbReference type="Pfam" id="PF02342"/>
    </source>
</evidence>
<comment type="similarity">
    <text evidence="1">Belongs to the CAPAB/TerDEXZ family.</text>
</comment>
<dbReference type="PANTHER" id="PTHR32097">
    <property type="entry name" value="CAMP-BINDING PROTEIN 1-RELATED"/>
    <property type="match status" value="1"/>
</dbReference>
<dbReference type="EMBL" id="WLYK01000008">
    <property type="protein sequence ID" value="MTD16163.1"/>
    <property type="molecule type" value="Genomic_DNA"/>
</dbReference>
<comment type="caution">
    <text evidence="4">The sequence shown here is derived from an EMBL/GenBank/DDBJ whole genome shotgun (WGS) entry which is preliminary data.</text>
</comment>
<dbReference type="Proteomes" id="UP000460221">
    <property type="component" value="Unassembled WGS sequence"/>
</dbReference>
<reference evidence="4 5" key="1">
    <citation type="submission" date="2019-11" db="EMBL/GenBank/DDBJ databases">
        <authorList>
            <person name="Jiang L.-Q."/>
        </authorList>
    </citation>
    <scope>NUCLEOTIDE SEQUENCE [LARGE SCALE GENOMIC DNA]</scope>
    <source>
        <strain evidence="4 5">YIM 132087</strain>
    </source>
</reference>
<accession>A0A7K1FSK9</accession>
<gene>
    <name evidence="4" type="ORF">GIS00_19675</name>
</gene>
<feature type="domain" description="TerD" evidence="3">
    <location>
        <begin position="3"/>
        <end position="143"/>
    </location>
</feature>
<proteinExistence type="inferred from homology"/>
<evidence type="ECO:0000313" key="4">
    <source>
        <dbReference type="EMBL" id="MTD16163.1"/>
    </source>
</evidence>
<feature type="compositionally biased region" description="Low complexity" evidence="2">
    <location>
        <begin position="174"/>
        <end position="183"/>
    </location>
</feature>